<comment type="caution">
    <text evidence="1">The sequence shown here is derived from an EMBL/GenBank/DDBJ whole genome shotgun (WGS) entry which is preliminary data.</text>
</comment>
<name>A6FWT3_9BACT</name>
<dbReference type="Pfam" id="PF05742">
    <property type="entry name" value="TANGO2"/>
    <property type="match status" value="1"/>
</dbReference>
<accession>A6FWT3</accession>
<evidence type="ECO:0000313" key="2">
    <source>
        <dbReference type="Proteomes" id="UP000005801"/>
    </source>
</evidence>
<dbReference type="Proteomes" id="UP000005801">
    <property type="component" value="Unassembled WGS sequence"/>
</dbReference>
<dbReference type="InterPro" id="IPR008551">
    <property type="entry name" value="TANGO2"/>
</dbReference>
<dbReference type="EMBL" id="ABCS01000001">
    <property type="protein sequence ID" value="EDM81757.1"/>
    <property type="molecule type" value="Genomic_DNA"/>
</dbReference>
<protein>
    <recommendedName>
        <fullName evidence="3">NRDE family protein</fullName>
    </recommendedName>
</protein>
<dbReference type="RefSeq" id="WP_006968932.1">
    <property type="nucleotide sequence ID" value="NZ_ABCS01000001.1"/>
</dbReference>
<evidence type="ECO:0008006" key="3">
    <source>
        <dbReference type="Google" id="ProtNLM"/>
    </source>
</evidence>
<keyword evidence="2" id="KW-1185">Reference proteome</keyword>
<gene>
    <name evidence="1" type="ORF">PPSIR1_04803</name>
</gene>
<reference evidence="1 2" key="1">
    <citation type="submission" date="2007-06" db="EMBL/GenBank/DDBJ databases">
        <authorList>
            <person name="Shimkets L."/>
            <person name="Ferriera S."/>
            <person name="Johnson J."/>
            <person name="Kravitz S."/>
            <person name="Beeson K."/>
            <person name="Sutton G."/>
            <person name="Rogers Y.-H."/>
            <person name="Friedman R."/>
            <person name="Frazier M."/>
            <person name="Venter J.C."/>
        </authorList>
    </citation>
    <scope>NUCLEOTIDE SEQUENCE [LARGE SCALE GENOMIC DNA]</scope>
    <source>
        <strain evidence="1 2">SIR-1</strain>
    </source>
</reference>
<dbReference type="PANTHER" id="PTHR17985:SF8">
    <property type="entry name" value="TRANSPORT AND GOLGI ORGANIZATION PROTEIN 2 HOMOLOG"/>
    <property type="match status" value="1"/>
</dbReference>
<evidence type="ECO:0000313" key="1">
    <source>
        <dbReference type="EMBL" id="EDM81757.1"/>
    </source>
</evidence>
<dbReference type="OrthoDB" id="4380123at2"/>
<sequence>MCTIIVLRDRVPGRPLVVAANRDELLQRPSSGPTLLDPALGVVGGRDAVAGGTWMGLTPSGWFVGVTNQRIFGAPDPAKASRGQVVLETLRAGARGGAEAAHAYLRGIEASDYNPFNLLFGDAEGLWVAYGRDTLAIEAVPPGVHVLPNDTLDSPAFPKVERIHAGLRGVEPSWAPTRARLVELLGDDQPPAQLPPEPRSQLTEATRAAMHAVWVRLPAYGTCSSSLIALREGGVADYAFADGPPGTPFVDYRGLLAER</sequence>
<dbReference type="AlphaFoldDB" id="A6FWT3"/>
<dbReference type="PANTHER" id="PTHR17985">
    <property type="entry name" value="SER/THR-RICH PROTEIN T10 IN DGCR REGION"/>
    <property type="match status" value="1"/>
</dbReference>
<dbReference type="eggNOG" id="COG3332">
    <property type="taxonomic scope" value="Bacteria"/>
</dbReference>
<proteinExistence type="predicted"/>
<organism evidence="1 2">
    <name type="scientific">Plesiocystis pacifica SIR-1</name>
    <dbReference type="NCBI Taxonomy" id="391625"/>
    <lineage>
        <taxon>Bacteria</taxon>
        <taxon>Pseudomonadati</taxon>
        <taxon>Myxococcota</taxon>
        <taxon>Polyangia</taxon>
        <taxon>Nannocystales</taxon>
        <taxon>Nannocystaceae</taxon>
        <taxon>Plesiocystis</taxon>
    </lineage>
</organism>